<keyword evidence="1" id="KW-1133">Transmembrane helix</keyword>
<protein>
    <recommendedName>
        <fullName evidence="2">Anthranilate synthase component I N-terminal domain-containing protein</fullName>
    </recommendedName>
</protein>
<dbReference type="EMBL" id="VBOY01000028">
    <property type="protein sequence ID" value="TMQ67823.1"/>
    <property type="molecule type" value="Genomic_DNA"/>
</dbReference>
<dbReference type="AlphaFoldDB" id="A0A538TW15"/>
<feature type="domain" description="Anthranilate synthase component I N-terminal" evidence="2">
    <location>
        <begin position="66"/>
        <end position="173"/>
    </location>
</feature>
<accession>A0A538TW15</accession>
<feature type="non-terminal residue" evidence="3">
    <location>
        <position position="174"/>
    </location>
</feature>
<comment type="caution">
    <text evidence="3">The sequence shown here is derived from an EMBL/GenBank/DDBJ whole genome shotgun (WGS) entry which is preliminary data.</text>
</comment>
<dbReference type="Pfam" id="PF04715">
    <property type="entry name" value="Anth_synt_I_N"/>
    <property type="match status" value="1"/>
</dbReference>
<dbReference type="SUPFAM" id="SSF56322">
    <property type="entry name" value="ADC synthase"/>
    <property type="match status" value="1"/>
</dbReference>
<dbReference type="InterPro" id="IPR005801">
    <property type="entry name" value="ADC_synthase"/>
</dbReference>
<sequence length="174" mass="18961">MIAARDDATMQRCLGEARIGVRRVSSRAARLDAGGILGAALTALVWRAYGARMPDRLRIEPIEIAGPLEAARALQGLPYPFLLHSGAAGAGARWSFFGAEPFLVGRGADYAPVRAEWRRLSPRYLAVQDAIAPFQGGAVGYWAYDYGRRLEEIRGRARDDLGFPDVVIGLYDVV</sequence>
<feature type="transmembrane region" description="Helical" evidence="1">
    <location>
        <begin position="31"/>
        <end position="49"/>
    </location>
</feature>
<gene>
    <name evidence="3" type="ORF">E6K78_03340</name>
</gene>
<evidence type="ECO:0000259" key="2">
    <source>
        <dbReference type="Pfam" id="PF04715"/>
    </source>
</evidence>
<dbReference type="Gene3D" id="3.60.120.10">
    <property type="entry name" value="Anthranilate synthase"/>
    <property type="match status" value="1"/>
</dbReference>
<name>A0A538TW15_UNCEI</name>
<evidence type="ECO:0000313" key="4">
    <source>
        <dbReference type="Proteomes" id="UP000316609"/>
    </source>
</evidence>
<proteinExistence type="predicted"/>
<keyword evidence="1" id="KW-0472">Membrane</keyword>
<dbReference type="Proteomes" id="UP000316609">
    <property type="component" value="Unassembled WGS sequence"/>
</dbReference>
<evidence type="ECO:0000256" key="1">
    <source>
        <dbReference type="SAM" id="Phobius"/>
    </source>
</evidence>
<evidence type="ECO:0000313" key="3">
    <source>
        <dbReference type="EMBL" id="TMQ67823.1"/>
    </source>
</evidence>
<dbReference type="InterPro" id="IPR006805">
    <property type="entry name" value="Anth_synth_I_N"/>
</dbReference>
<reference evidence="3 4" key="1">
    <citation type="journal article" date="2019" name="Nat. Microbiol.">
        <title>Mediterranean grassland soil C-N compound turnover is dependent on rainfall and depth, and is mediated by genomically divergent microorganisms.</title>
        <authorList>
            <person name="Diamond S."/>
            <person name="Andeer P.F."/>
            <person name="Li Z."/>
            <person name="Crits-Christoph A."/>
            <person name="Burstein D."/>
            <person name="Anantharaman K."/>
            <person name="Lane K.R."/>
            <person name="Thomas B.C."/>
            <person name="Pan C."/>
            <person name="Northen T.R."/>
            <person name="Banfield J.F."/>
        </authorList>
    </citation>
    <scope>NUCLEOTIDE SEQUENCE [LARGE SCALE GENOMIC DNA]</scope>
    <source>
        <strain evidence="3">WS_8</strain>
    </source>
</reference>
<keyword evidence="1" id="KW-0812">Transmembrane</keyword>
<organism evidence="3 4">
    <name type="scientific">Eiseniibacteriota bacterium</name>
    <dbReference type="NCBI Taxonomy" id="2212470"/>
    <lineage>
        <taxon>Bacteria</taxon>
        <taxon>Candidatus Eiseniibacteriota</taxon>
    </lineage>
</organism>